<evidence type="ECO:0000313" key="2">
    <source>
        <dbReference type="EMBL" id="KAK8059154.1"/>
    </source>
</evidence>
<accession>A0ABR1UJT2</accession>
<evidence type="ECO:0000313" key="3">
    <source>
        <dbReference type="Proteomes" id="UP001446871"/>
    </source>
</evidence>
<gene>
    <name evidence="2" type="ORF">PG996_009084</name>
</gene>
<name>A0ABR1UJT2_9PEZI</name>
<feature type="region of interest" description="Disordered" evidence="1">
    <location>
        <begin position="410"/>
        <end position="433"/>
    </location>
</feature>
<reference evidence="2 3" key="1">
    <citation type="submission" date="2023-01" db="EMBL/GenBank/DDBJ databases">
        <title>Analysis of 21 Apiospora genomes using comparative genomics revels a genus with tremendous synthesis potential of carbohydrate active enzymes and secondary metabolites.</title>
        <authorList>
            <person name="Sorensen T."/>
        </authorList>
    </citation>
    <scope>NUCLEOTIDE SEQUENCE [LARGE SCALE GENOMIC DNA]</scope>
    <source>
        <strain evidence="2 3">CBS 83171</strain>
    </source>
</reference>
<evidence type="ECO:0000256" key="1">
    <source>
        <dbReference type="SAM" id="MobiDB-lite"/>
    </source>
</evidence>
<dbReference type="Proteomes" id="UP001446871">
    <property type="component" value="Unassembled WGS sequence"/>
</dbReference>
<keyword evidence="3" id="KW-1185">Reference proteome</keyword>
<proteinExistence type="predicted"/>
<organism evidence="2 3">
    <name type="scientific">Apiospora saccharicola</name>
    <dbReference type="NCBI Taxonomy" id="335842"/>
    <lineage>
        <taxon>Eukaryota</taxon>
        <taxon>Fungi</taxon>
        <taxon>Dikarya</taxon>
        <taxon>Ascomycota</taxon>
        <taxon>Pezizomycotina</taxon>
        <taxon>Sordariomycetes</taxon>
        <taxon>Xylariomycetidae</taxon>
        <taxon>Amphisphaeriales</taxon>
        <taxon>Apiosporaceae</taxon>
        <taxon>Apiospora</taxon>
    </lineage>
</organism>
<dbReference type="EMBL" id="JAQQWM010000006">
    <property type="protein sequence ID" value="KAK8059154.1"/>
    <property type="molecule type" value="Genomic_DNA"/>
</dbReference>
<evidence type="ECO:0008006" key="4">
    <source>
        <dbReference type="Google" id="ProtNLM"/>
    </source>
</evidence>
<protein>
    <recommendedName>
        <fullName evidence="4">F-box domain-containing protein</fullName>
    </recommendedName>
</protein>
<comment type="caution">
    <text evidence="2">The sequence shown here is derived from an EMBL/GenBank/DDBJ whole genome shotgun (WGS) entry which is preliminary data.</text>
</comment>
<sequence length="467" mass="53727">MTHSYFERLPPELLIPILNNLSGLECLDSIMQASPAAYRVFDTHYGEIFEPLLSSGDIHQFTVSLIRITAYLRTSSLPPHFHDLFSLRSCLAGETTTYKWDPPRWEHPPCPLPPEIPATTLRGILASHRKVVSLTVGCLDHYLDLFHALKPEHPVDKSFHFCHEEGEGKYDYVGAWQLSPPCEPFPVRDMGPPTWVEEQRAMRAFWRLELFRTARAAIEAGRLSWPADSETSERQVREMGTDPFTFYDITAGAWLSSFYSRYPLGHEVGNNWPRIRFELERDLDAEIMLTVQAYMAENRQSIAEHDFLARARRRWPAPAPEGPQDSEVLGIIWGVLRFYWDISGGVHHWEWPVSPIKHVSFEPFRVVGFAVWSEARMHAAGFLEHDMDCCQAAWRSILTPEMLDEVAREKVRHHVSDSEETDSDASENPGETVLPRWVVRSGLFTYTDRKRSRRRRSRVRAGEGTVS</sequence>